<name>A0ABQ5K325_9EUKA</name>
<gene>
    <name evidence="2" type="ORF">ADUPG1_013474</name>
</gene>
<evidence type="ECO:0000313" key="2">
    <source>
        <dbReference type="EMBL" id="GKT26766.1"/>
    </source>
</evidence>
<protein>
    <submittedName>
        <fullName evidence="2">Uncharacterized protein</fullName>
    </submittedName>
</protein>
<reference evidence="2" key="1">
    <citation type="submission" date="2022-03" db="EMBL/GenBank/DDBJ databases">
        <title>Draft genome sequence of Aduncisulcus paluster, a free-living microaerophilic Fornicata.</title>
        <authorList>
            <person name="Yuyama I."/>
            <person name="Kume K."/>
            <person name="Tamura T."/>
            <person name="Inagaki Y."/>
            <person name="Hashimoto T."/>
        </authorList>
    </citation>
    <scope>NUCLEOTIDE SEQUENCE</scope>
    <source>
        <strain evidence="2">NY0171</strain>
    </source>
</reference>
<comment type="caution">
    <text evidence="2">The sequence shown here is derived from an EMBL/GenBank/DDBJ whole genome shotgun (WGS) entry which is preliminary data.</text>
</comment>
<feature type="compositionally biased region" description="Polar residues" evidence="1">
    <location>
        <begin position="124"/>
        <end position="139"/>
    </location>
</feature>
<feature type="region of interest" description="Disordered" evidence="1">
    <location>
        <begin position="124"/>
        <end position="149"/>
    </location>
</feature>
<feature type="compositionally biased region" description="Basic and acidic residues" evidence="1">
    <location>
        <begin position="251"/>
        <end position="263"/>
    </location>
</feature>
<keyword evidence="3" id="KW-1185">Reference proteome</keyword>
<feature type="region of interest" description="Disordered" evidence="1">
    <location>
        <begin position="206"/>
        <end position="279"/>
    </location>
</feature>
<sequence>MGIFSCCSSKDVLSHVKEDLDEEDENTELNSEIGENPQIVDILGDSLAVEAELETEKHIEKIETDIKTKESNNSTQEQDITSTLVFHAPERADIEPIKITDKNSAKLSPKTSKSPYHIVTAITEPSPSISPVQTPQHSLSPPLKSRPPHRRRLSLVERDLVSGLTSTFAARAAEMAAPSITGVGEFSDLFDSPQLPHFEDIREEEGAELSPVIPKDTTSQSPIGPWQVKKSGEQTLFDNSSKRKSRIPRVGKIDRPNRKERSKSLSKPPIGSSRYRMTSTRSDLKVEIDIVGESETVEQKKPRYSLRSRGFLPPLVHSPEKRRVSRYQGAKRSVSSSRNTSARGRRKTHGDSYGIVTAEPVFNPESRPEHRFRRHSSGIGSVSRLTQSLRMKQVPVSPKPYLRRGARTKPRL</sequence>
<feature type="region of interest" description="Disordered" evidence="1">
    <location>
        <begin position="386"/>
        <end position="412"/>
    </location>
</feature>
<feature type="compositionally biased region" description="Polar residues" evidence="1">
    <location>
        <begin position="333"/>
        <end position="342"/>
    </location>
</feature>
<feature type="compositionally biased region" description="Basic residues" evidence="1">
    <location>
        <begin position="401"/>
        <end position="412"/>
    </location>
</feature>
<accession>A0ABQ5K325</accession>
<feature type="region of interest" description="Disordered" evidence="1">
    <location>
        <begin position="309"/>
        <end position="350"/>
    </location>
</feature>
<dbReference type="EMBL" id="BQXS01012676">
    <property type="protein sequence ID" value="GKT26766.1"/>
    <property type="molecule type" value="Genomic_DNA"/>
</dbReference>
<proteinExistence type="predicted"/>
<evidence type="ECO:0000313" key="3">
    <source>
        <dbReference type="Proteomes" id="UP001057375"/>
    </source>
</evidence>
<organism evidence="2 3">
    <name type="scientific">Aduncisulcus paluster</name>
    <dbReference type="NCBI Taxonomy" id="2918883"/>
    <lineage>
        <taxon>Eukaryota</taxon>
        <taxon>Metamonada</taxon>
        <taxon>Carpediemonas-like organisms</taxon>
        <taxon>Aduncisulcus</taxon>
    </lineage>
</organism>
<dbReference type="Proteomes" id="UP001057375">
    <property type="component" value="Unassembled WGS sequence"/>
</dbReference>
<evidence type="ECO:0000256" key="1">
    <source>
        <dbReference type="SAM" id="MobiDB-lite"/>
    </source>
</evidence>